<dbReference type="Pfam" id="PF13193">
    <property type="entry name" value="AMP-binding_C"/>
    <property type="match status" value="2"/>
</dbReference>
<dbReference type="GO" id="GO:0003824">
    <property type="term" value="F:catalytic activity"/>
    <property type="evidence" value="ECO:0007669"/>
    <property type="project" value="InterPro"/>
</dbReference>
<dbReference type="Gene3D" id="3.40.50.1820">
    <property type="entry name" value="alpha/beta hydrolase"/>
    <property type="match status" value="2"/>
</dbReference>
<organism evidence="7 8">
    <name type="scientific">Actinacidiphila rubida</name>
    <dbReference type="NCBI Taxonomy" id="310780"/>
    <lineage>
        <taxon>Bacteria</taxon>
        <taxon>Bacillati</taxon>
        <taxon>Actinomycetota</taxon>
        <taxon>Actinomycetes</taxon>
        <taxon>Kitasatosporales</taxon>
        <taxon>Streptomycetaceae</taxon>
        <taxon>Actinacidiphila</taxon>
    </lineage>
</organism>
<keyword evidence="8" id="KW-1185">Reference proteome</keyword>
<feature type="domain" description="Carrier" evidence="6">
    <location>
        <begin position="1658"/>
        <end position="1733"/>
    </location>
</feature>
<keyword evidence="4" id="KW-0597">Phosphoprotein</keyword>
<dbReference type="PROSITE" id="PS00455">
    <property type="entry name" value="AMP_BINDING"/>
    <property type="match status" value="1"/>
</dbReference>
<reference evidence="7 8" key="1">
    <citation type="submission" date="2016-10" db="EMBL/GenBank/DDBJ databases">
        <authorList>
            <person name="de Groot N.N."/>
        </authorList>
    </citation>
    <scope>NUCLEOTIDE SEQUENCE [LARGE SCALE GENOMIC DNA]</scope>
    <source>
        <strain evidence="7 8">CGMCC 4.2026</strain>
    </source>
</reference>
<evidence type="ECO:0000256" key="2">
    <source>
        <dbReference type="ARBA" id="ARBA00006432"/>
    </source>
</evidence>
<dbReference type="GO" id="GO:0005737">
    <property type="term" value="C:cytoplasm"/>
    <property type="evidence" value="ECO:0007669"/>
    <property type="project" value="TreeGrafter"/>
</dbReference>
<dbReference type="Gene3D" id="3.30.300.30">
    <property type="match status" value="2"/>
</dbReference>
<dbReference type="CDD" id="cd12117">
    <property type="entry name" value="A_NRPS_Srf_like"/>
    <property type="match status" value="2"/>
</dbReference>
<dbReference type="SUPFAM" id="SSF47336">
    <property type="entry name" value="ACP-like"/>
    <property type="match status" value="2"/>
</dbReference>
<dbReference type="Proteomes" id="UP000181951">
    <property type="component" value="Unassembled WGS sequence"/>
</dbReference>
<dbReference type="SMART" id="SM00823">
    <property type="entry name" value="PKS_PP"/>
    <property type="match status" value="2"/>
</dbReference>
<dbReference type="PROSITE" id="PS00012">
    <property type="entry name" value="PHOSPHOPANTETHEINE"/>
    <property type="match status" value="1"/>
</dbReference>
<evidence type="ECO:0000313" key="7">
    <source>
        <dbReference type="EMBL" id="SEN18882.1"/>
    </source>
</evidence>
<dbReference type="InterPro" id="IPR020806">
    <property type="entry name" value="PKS_PP-bd"/>
</dbReference>
<dbReference type="STRING" id="310780.SAMN05216267_1002209"/>
<evidence type="ECO:0000256" key="3">
    <source>
        <dbReference type="ARBA" id="ARBA00022450"/>
    </source>
</evidence>
<evidence type="ECO:0000256" key="1">
    <source>
        <dbReference type="ARBA" id="ARBA00001957"/>
    </source>
</evidence>
<feature type="domain" description="Carrier" evidence="6">
    <location>
        <begin position="546"/>
        <end position="620"/>
    </location>
</feature>
<dbReference type="GO" id="GO:0017000">
    <property type="term" value="P:antibiotic biosynthetic process"/>
    <property type="evidence" value="ECO:0007669"/>
    <property type="project" value="UniProtKB-ARBA"/>
</dbReference>
<dbReference type="SUPFAM" id="SSF52777">
    <property type="entry name" value="CoA-dependent acyltransferases"/>
    <property type="match status" value="2"/>
</dbReference>
<gene>
    <name evidence="7" type="ORF">SAMN05216267_1002209</name>
</gene>
<dbReference type="GO" id="GO:0008610">
    <property type="term" value="P:lipid biosynthetic process"/>
    <property type="evidence" value="ECO:0007669"/>
    <property type="project" value="UniProtKB-ARBA"/>
</dbReference>
<dbReference type="InterPro" id="IPR006162">
    <property type="entry name" value="Ppantetheine_attach_site"/>
</dbReference>
<dbReference type="Gene3D" id="2.30.38.10">
    <property type="entry name" value="Luciferase, Domain 3"/>
    <property type="match status" value="2"/>
</dbReference>
<dbReference type="NCBIfam" id="TIGR01733">
    <property type="entry name" value="AA-adenyl-dom"/>
    <property type="match status" value="2"/>
</dbReference>
<dbReference type="PANTHER" id="PTHR45527:SF1">
    <property type="entry name" value="FATTY ACID SYNTHASE"/>
    <property type="match status" value="1"/>
</dbReference>
<evidence type="ECO:0000256" key="4">
    <source>
        <dbReference type="ARBA" id="ARBA00022553"/>
    </source>
</evidence>
<dbReference type="InterPro" id="IPR045851">
    <property type="entry name" value="AMP-bd_C_sf"/>
</dbReference>
<accession>A0A1H8EHD5</accession>
<dbReference type="GO" id="GO:0043041">
    <property type="term" value="P:amino acid activation for nonribosomal peptide biosynthetic process"/>
    <property type="evidence" value="ECO:0007669"/>
    <property type="project" value="TreeGrafter"/>
</dbReference>
<dbReference type="GO" id="GO:0031177">
    <property type="term" value="F:phosphopantetheine binding"/>
    <property type="evidence" value="ECO:0007669"/>
    <property type="project" value="InterPro"/>
</dbReference>
<dbReference type="FunFam" id="1.10.1200.10:FF:000016">
    <property type="entry name" value="Non-ribosomal peptide synthase"/>
    <property type="match status" value="1"/>
</dbReference>
<dbReference type="EMBL" id="FODD01000002">
    <property type="protein sequence ID" value="SEN18882.1"/>
    <property type="molecule type" value="Genomic_DNA"/>
</dbReference>
<dbReference type="OrthoDB" id="2472181at2"/>
<sequence>MSDPSRHAAPPPPDPPAPRPPRPGAHVLPAGPGAQGLPAAEPWNDTARGIAPATVAERFARQVARTPGAIAVAGGSTTLTYAELDARAERLARVLAARGVGPESFVAVVMDRSVDLVVVLLAVVKAGGAYVPVDPGYPAARIDTMLGDCAPALVLCGPGQAGLPGALVVDDALVASGAALPAVTAGTRPDHPVYAVYTSGSTGVPKGVLVPHAAVDRLVHGESFARVRGDDVVALLASVAFDAATFELWGALLNGATLAVAPPGPLSVPALGAFLRQHRVSVLWLTAGLFHQVVDADVAVLSGVRCLIAGGDVLSPARCRTVLDRLPGTRLVNGYGPTENTTFTTTHEVTGVAAGTGVPIGLPVADTRVHVLDARLVPVAAGATGELYTSGTGLARGYLGRPGLTGERFVASPFGDGERMYRTGDLVRRSADGVLEFVGRSDDQVKLRGFRIEPGEVEAALLSHPEVAQAAVVVREDVRGRPDLVAYVVPAGADTAALRAYLRARLPAYLVPAALVGLASLPLTANGKLDRGALPAPRFGSAAGGGPRTVREEAVCAAFAEVLGMPEVGVEESFFDLGGTSLSAVALMERLRARGAAVDIRTLFAEPTVAGIAAAAAPAAIDVPPCRVPPSAARITARMVPFAGLTTEQLDAVVAPLAGGAANVADVYPLAPLQEGLLYHHQLTAGQGTDPYVVRELFRFGSRAGLDAFLAAWQRAIDRHEILRTSLAWEGLPHPVQVVHRRATLPVVEVALADDDVVGRLLAASDGPMDLGRAPLTDAFASPDGDGWVLALRLHHVTQDHTTLEVVLDEVAAIMRGDEARLPEPLPYRAYVAQSLLAVPAEEHQAYFAALLGDVTEPTVPFGVVAVRGDGRDVTERRQALDAALAARVRVEARRFGVSPATLFHVVWSRVLAGACGRDDVVFGTVLFGRLQGGAGADRVPGLFINTLPVRARTRQGGVPDALRAMHRQLAELLVHEHASPAAAQRASGVRPPAPLFTALFNYRHETARAGASPAPFERLLESERTTYPLTVSVDDDGTGFVFVTQAAEGIDPALVGRLLAAATEEVVGALAHHGAGSRAARPEGGDRAPTRAVTADEQPDTRAAAPDGQLDDRATTADPLPDARATTADQLADEDRHRVLVEWNDTAVPPVVVTVPQLFAERVRQAPDAPAVELGDEVLSYAELDRRSDRLALRLIERGVRPGEPVALFLERSPDLVVATLAVLKAGGAYVPLHAGHPAERLSWVLADCGARVLVTDEVMARREFAHDAHVIVLDGTGGPDGRVPLPAVRIRPAELAYLMYTSGSTGQPKGVAVTHRDVVALATDRRWEGGNHRRVLMHAPHAFDSSTYEIWQPLLNGGTIVVLPPGEFDPEAMRRTVVDGGVTGILLTAGVFNRLAEDGSDLFGRVREVLTGGDVVSAAAVRRVRAAFPGTVLVDVYGPTETTLFATSYRVGPGSSLDEGVPIGRPLDGMRAYVLDEALRPVPPGTTGELHLAGAGVARGYLGRPGLTAERFTACPFGPPGERMYRTGDLVRWRADGQLIFAGRADDQVKVRGFRVEPAEIEAVLAGRPEVRRAAVVVREDRPGDKRLVGYVVPAAGADAVPAALRAAVAEVLPDYMVPATVVVVDGFPLTPNGKLDRGALPAPVYAAAGKAKGRGPAGRTEELLCQAFAEVLGVPAVGAEDSFFDLGGHSLLAARLINRIRSAFGAELAIGAFFEAPTVAGVAARLAAAPATAARRPALRPRALVKESS</sequence>
<dbReference type="FunFam" id="3.30.300.30:FF:000010">
    <property type="entry name" value="Enterobactin synthetase component F"/>
    <property type="match status" value="2"/>
</dbReference>
<evidence type="ECO:0000313" key="8">
    <source>
        <dbReference type="Proteomes" id="UP000181951"/>
    </source>
</evidence>
<comment type="similarity">
    <text evidence="2">Belongs to the ATP-dependent AMP-binding enzyme family.</text>
</comment>
<dbReference type="Pfam" id="PF00668">
    <property type="entry name" value="Condensation"/>
    <property type="match status" value="1"/>
</dbReference>
<dbReference type="GO" id="GO:0044550">
    <property type="term" value="P:secondary metabolite biosynthetic process"/>
    <property type="evidence" value="ECO:0007669"/>
    <property type="project" value="UniProtKB-ARBA"/>
</dbReference>
<dbReference type="InterPro" id="IPR000873">
    <property type="entry name" value="AMP-dep_synth/lig_dom"/>
</dbReference>
<dbReference type="PANTHER" id="PTHR45527">
    <property type="entry name" value="NONRIBOSOMAL PEPTIDE SYNTHETASE"/>
    <property type="match status" value="1"/>
</dbReference>
<dbReference type="InterPro" id="IPR010071">
    <property type="entry name" value="AA_adenyl_dom"/>
</dbReference>
<dbReference type="GO" id="GO:0072330">
    <property type="term" value="P:monocarboxylic acid biosynthetic process"/>
    <property type="evidence" value="ECO:0007669"/>
    <property type="project" value="UniProtKB-ARBA"/>
</dbReference>
<feature type="region of interest" description="Disordered" evidence="5">
    <location>
        <begin position="1074"/>
        <end position="1123"/>
    </location>
</feature>
<dbReference type="InterPro" id="IPR029058">
    <property type="entry name" value="AB_hydrolase_fold"/>
</dbReference>
<dbReference type="InterPro" id="IPR025110">
    <property type="entry name" value="AMP-bd_C"/>
</dbReference>
<dbReference type="InterPro" id="IPR036736">
    <property type="entry name" value="ACP-like_sf"/>
</dbReference>
<dbReference type="FunFam" id="3.40.50.980:FF:000001">
    <property type="entry name" value="Non-ribosomal peptide synthetase"/>
    <property type="match status" value="2"/>
</dbReference>
<dbReference type="PROSITE" id="PS50075">
    <property type="entry name" value="CARRIER"/>
    <property type="match status" value="2"/>
</dbReference>
<dbReference type="InterPro" id="IPR001242">
    <property type="entry name" value="Condensation_dom"/>
</dbReference>
<dbReference type="InterPro" id="IPR020845">
    <property type="entry name" value="AMP-binding_CS"/>
</dbReference>
<dbReference type="Gene3D" id="3.30.559.10">
    <property type="entry name" value="Chloramphenicol acetyltransferase-like domain"/>
    <property type="match status" value="1"/>
</dbReference>
<keyword evidence="3" id="KW-0596">Phosphopantetheine</keyword>
<feature type="compositionally biased region" description="Pro residues" evidence="5">
    <location>
        <begin position="9"/>
        <end position="23"/>
    </location>
</feature>
<dbReference type="Gene3D" id="3.40.50.980">
    <property type="match status" value="4"/>
</dbReference>
<feature type="compositionally biased region" description="Low complexity" evidence="5">
    <location>
        <begin position="29"/>
        <end position="42"/>
    </location>
</feature>
<dbReference type="SUPFAM" id="SSF56801">
    <property type="entry name" value="Acetyl-CoA synthetase-like"/>
    <property type="match status" value="2"/>
</dbReference>
<dbReference type="Pfam" id="PF00550">
    <property type="entry name" value="PP-binding"/>
    <property type="match status" value="2"/>
</dbReference>
<dbReference type="Gene3D" id="3.30.559.30">
    <property type="entry name" value="Nonribosomal peptide synthetase, condensation domain"/>
    <property type="match status" value="1"/>
</dbReference>
<proteinExistence type="inferred from homology"/>
<protein>
    <submittedName>
        <fullName evidence="7">Amino acid adenylation domain-containing protein</fullName>
    </submittedName>
</protein>
<comment type="cofactor">
    <cofactor evidence="1">
        <name>pantetheine 4'-phosphate</name>
        <dbReference type="ChEBI" id="CHEBI:47942"/>
    </cofactor>
</comment>
<dbReference type="FunFam" id="2.30.38.10:FF:000001">
    <property type="entry name" value="Non-ribosomal peptide synthetase PvdI"/>
    <property type="match status" value="1"/>
</dbReference>
<evidence type="ECO:0000256" key="5">
    <source>
        <dbReference type="SAM" id="MobiDB-lite"/>
    </source>
</evidence>
<dbReference type="RefSeq" id="WP_075016146.1">
    <property type="nucleotide sequence ID" value="NZ_FODD01000002.1"/>
</dbReference>
<name>A0A1H8EHD5_9ACTN</name>
<dbReference type="FunFam" id="3.40.50.12780:FF:000012">
    <property type="entry name" value="Non-ribosomal peptide synthetase"/>
    <property type="match status" value="2"/>
</dbReference>
<dbReference type="InterPro" id="IPR023213">
    <property type="entry name" value="CAT-like_dom_sf"/>
</dbReference>
<evidence type="ECO:0000259" key="6">
    <source>
        <dbReference type="PROSITE" id="PS50075"/>
    </source>
</evidence>
<feature type="region of interest" description="Disordered" evidence="5">
    <location>
        <begin position="1"/>
        <end position="45"/>
    </location>
</feature>
<dbReference type="Pfam" id="PF00501">
    <property type="entry name" value="AMP-binding"/>
    <property type="match status" value="2"/>
</dbReference>
<feature type="compositionally biased region" description="Basic and acidic residues" evidence="5">
    <location>
        <begin position="1081"/>
        <end position="1090"/>
    </location>
</feature>
<dbReference type="InterPro" id="IPR009081">
    <property type="entry name" value="PP-bd_ACP"/>
</dbReference>
<dbReference type="CDD" id="cd19544">
    <property type="entry name" value="E-C_NRPS"/>
    <property type="match status" value="1"/>
</dbReference>